<name>A0A6J7HNS6_9ZZZZ</name>
<accession>A0A6J7HNS6</accession>
<proteinExistence type="predicted"/>
<feature type="compositionally biased region" description="Basic and acidic residues" evidence="1">
    <location>
        <begin position="185"/>
        <end position="200"/>
    </location>
</feature>
<feature type="region of interest" description="Disordered" evidence="1">
    <location>
        <begin position="121"/>
        <end position="214"/>
    </location>
</feature>
<evidence type="ECO:0000313" key="3">
    <source>
        <dbReference type="EMBL" id="CAB4922837.1"/>
    </source>
</evidence>
<gene>
    <name evidence="3" type="ORF">UFOPK3564_01936</name>
</gene>
<organism evidence="3">
    <name type="scientific">freshwater metagenome</name>
    <dbReference type="NCBI Taxonomy" id="449393"/>
    <lineage>
        <taxon>unclassified sequences</taxon>
        <taxon>metagenomes</taxon>
        <taxon>ecological metagenomes</taxon>
    </lineage>
</organism>
<keyword evidence="2" id="KW-0812">Transmembrane</keyword>
<evidence type="ECO:0000256" key="2">
    <source>
        <dbReference type="SAM" id="Phobius"/>
    </source>
</evidence>
<feature type="transmembrane region" description="Helical" evidence="2">
    <location>
        <begin position="78"/>
        <end position="99"/>
    </location>
</feature>
<evidence type="ECO:0000256" key="1">
    <source>
        <dbReference type="SAM" id="MobiDB-lite"/>
    </source>
</evidence>
<dbReference type="EMBL" id="CAFBMK010000115">
    <property type="protein sequence ID" value="CAB4922837.1"/>
    <property type="molecule type" value="Genomic_DNA"/>
</dbReference>
<protein>
    <submittedName>
        <fullName evidence="3">Unannotated protein</fullName>
    </submittedName>
</protein>
<dbReference type="AlphaFoldDB" id="A0A6J7HNS6"/>
<reference evidence="3" key="1">
    <citation type="submission" date="2020-05" db="EMBL/GenBank/DDBJ databases">
        <authorList>
            <person name="Chiriac C."/>
            <person name="Salcher M."/>
            <person name="Ghai R."/>
            <person name="Kavagutti S V."/>
        </authorList>
    </citation>
    <scope>NUCLEOTIDE SEQUENCE</scope>
</reference>
<feature type="compositionally biased region" description="Low complexity" evidence="1">
    <location>
        <begin position="121"/>
        <end position="138"/>
    </location>
</feature>
<keyword evidence="2" id="KW-1133">Transmembrane helix</keyword>
<sequence>MSTSPFLPADDPRAGACGQCGAPMATDQRYCLSCGARRTHARLPFQDAVVPPAAVGPVAQVPGPAPALWSAPATSGPGTATLLAALACVLIAFGVGVLVGDDGGGAQQPIVLGGAPAASAAAAPTTTEEAATSTTDTTAAEEEEASPDETTKIDKTNLDAAEKREAEEIEKTPAKTPPAKAISDQTKKDLASKDPDKAREASQSLPDVVSTGGG</sequence>
<keyword evidence="2" id="KW-0472">Membrane</keyword>
<feature type="compositionally biased region" description="Basic and acidic residues" evidence="1">
    <location>
        <begin position="149"/>
        <end position="173"/>
    </location>
</feature>